<accession>A0A2T1DSW1</accession>
<dbReference type="PROSITE" id="PS00107">
    <property type="entry name" value="PROTEIN_KINASE_ATP"/>
    <property type="match status" value="1"/>
</dbReference>
<dbReference type="InterPro" id="IPR020472">
    <property type="entry name" value="WD40_PAC1"/>
</dbReference>
<keyword evidence="4" id="KW-0067">ATP-binding</keyword>
<dbReference type="EMBL" id="PVWK01000160">
    <property type="protein sequence ID" value="PSB23593.1"/>
    <property type="molecule type" value="Genomic_DNA"/>
</dbReference>
<dbReference type="SUPFAM" id="SSF56112">
    <property type="entry name" value="Protein kinase-like (PK-like)"/>
    <property type="match status" value="1"/>
</dbReference>
<comment type="caution">
    <text evidence="7">The sequence shown here is derived from an EMBL/GenBank/DDBJ whole genome shotgun (WGS) entry which is preliminary data.</text>
</comment>
<dbReference type="InterPro" id="IPR000719">
    <property type="entry name" value="Prot_kinase_dom"/>
</dbReference>
<keyword evidence="2" id="KW-0677">Repeat</keyword>
<evidence type="ECO:0000259" key="6">
    <source>
        <dbReference type="PROSITE" id="PS50011"/>
    </source>
</evidence>
<evidence type="ECO:0000256" key="2">
    <source>
        <dbReference type="ARBA" id="ARBA00022737"/>
    </source>
</evidence>
<dbReference type="PRINTS" id="PR00320">
    <property type="entry name" value="GPROTEINBRPT"/>
</dbReference>
<dbReference type="Proteomes" id="UP000239576">
    <property type="component" value="Unassembled WGS sequence"/>
</dbReference>
<dbReference type="InterPro" id="IPR015943">
    <property type="entry name" value="WD40/YVTN_repeat-like_dom_sf"/>
</dbReference>
<evidence type="ECO:0000256" key="3">
    <source>
        <dbReference type="PROSITE-ProRule" id="PRU00221"/>
    </source>
</evidence>
<dbReference type="CDD" id="cd00200">
    <property type="entry name" value="WD40"/>
    <property type="match status" value="1"/>
</dbReference>
<evidence type="ECO:0000256" key="1">
    <source>
        <dbReference type="ARBA" id="ARBA00022574"/>
    </source>
</evidence>
<dbReference type="SMART" id="SM00320">
    <property type="entry name" value="WD40"/>
    <property type="match status" value="7"/>
</dbReference>
<dbReference type="AlphaFoldDB" id="A0A2T1DSW1"/>
<dbReference type="PROSITE" id="PS50294">
    <property type="entry name" value="WD_REPEATS_REGION"/>
    <property type="match status" value="5"/>
</dbReference>
<keyword evidence="4" id="KW-0547">Nucleotide-binding</keyword>
<dbReference type="InterPro" id="IPR017441">
    <property type="entry name" value="Protein_kinase_ATP_BS"/>
</dbReference>
<feature type="repeat" description="WD" evidence="3">
    <location>
        <begin position="599"/>
        <end position="633"/>
    </location>
</feature>
<feature type="repeat" description="WD" evidence="3">
    <location>
        <begin position="515"/>
        <end position="556"/>
    </location>
</feature>
<organism evidence="7 8">
    <name type="scientific">Stenomitos frigidus ULC18</name>
    <dbReference type="NCBI Taxonomy" id="2107698"/>
    <lineage>
        <taxon>Bacteria</taxon>
        <taxon>Bacillati</taxon>
        <taxon>Cyanobacteriota</taxon>
        <taxon>Cyanophyceae</taxon>
        <taxon>Leptolyngbyales</taxon>
        <taxon>Leptolyngbyaceae</taxon>
        <taxon>Stenomitos</taxon>
    </lineage>
</organism>
<reference evidence="7 8" key="2">
    <citation type="submission" date="2018-03" db="EMBL/GenBank/DDBJ databases">
        <title>The ancient ancestry and fast evolution of plastids.</title>
        <authorList>
            <person name="Moore K.R."/>
            <person name="Magnabosco C."/>
            <person name="Momper L."/>
            <person name="Gold D.A."/>
            <person name="Bosak T."/>
            <person name="Fournier G.P."/>
        </authorList>
    </citation>
    <scope>NUCLEOTIDE SEQUENCE [LARGE SCALE GENOMIC DNA]</scope>
    <source>
        <strain evidence="7 8">ULC18</strain>
    </source>
</reference>
<dbReference type="InterPro" id="IPR011009">
    <property type="entry name" value="Kinase-like_dom_sf"/>
</dbReference>
<evidence type="ECO:0000256" key="5">
    <source>
        <dbReference type="SAM" id="MobiDB-lite"/>
    </source>
</evidence>
<reference evidence="8" key="1">
    <citation type="submission" date="2018-02" db="EMBL/GenBank/DDBJ databases">
        <authorList>
            <person name="Moore K."/>
            <person name="Momper L."/>
        </authorList>
    </citation>
    <scope>NUCLEOTIDE SEQUENCE [LARGE SCALE GENOMIC DNA]</scope>
    <source>
        <strain evidence="8">ULC18</strain>
    </source>
</reference>
<dbReference type="PROSITE" id="PS50082">
    <property type="entry name" value="WD_REPEATS_2"/>
    <property type="match status" value="6"/>
</dbReference>
<proteinExistence type="predicted"/>
<dbReference type="RefSeq" id="WP_106261027.1">
    <property type="nucleotide sequence ID" value="NZ_CAWNSW010000141.1"/>
</dbReference>
<dbReference type="SUPFAM" id="SSF50978">
    <property type="entry name" value="WD40 repeat-like"/>
    <property type="match status" value="1"/>
</dbReference>
<dbReference type="PROSITE" id="PS00678">
    <property type="entry name" value="WD_REPEATS_1"/>
    <property type="match status" value="2"/>
</dbReference>
<dbReference type="GO" id="GO:0005524">
    <property type="term" value="F:ATP binding"/>
    <property type="evidence" value="ECO:0007669"/>
    <property type="project" value="UniProtKB-UniRule"/>
</dbReference>
<dbReference type="Gene3D" id="2.130.10.10">
    <property type="entry name" value="YVTN repeat-like/Quinoprotein amine dehydrogenase"/>
    <property type="match status" value="3"/>
</dbReference>
<dbReference type="PROSITE" id="PS50011">
    <property type="entry name" value="PROTEIN_KINASE_DOM"/>
    <property type="match status" value="1"/>
</dbReference>
<gene>
    <name evidence="7" type="ORF">C7B82_30385</name>
</gene>
<feature type="repeat" description="WD" evidence="3">
    <location>
        <begin position="645"/>
        <end position="686"/>
    </location>
</feature>
<feature type="binding site" evidence="4">
    <location>
        <position position="65"/>
    </location>
    <ligand>
        <name>ATP</name>
        <dbReference type="ChEBI" id="CHEBI:30616"/>
    </ligand>
</feature>
<feature type="repeat" description="WD" evidence="3">
    <location>
        <begin position="557"/>
        <end position="598"/>
    </location>
</feature>
<dbReference type="InterPro" id="IPR019775">
    <property type="entry name" value="WD40_repeat_CS"/>
</dbReference>
<dbReference type="PANTHER" id="PTHR22847:SF637">
    <property type="entry name" value="WD REPEAT DOMAIN 5B"/>
    <property type="match status" value="1"/>
</dbReference>
<evidence type="ECO:0000313" key="8">
    <source>
        <dbReference type="Proteomes" id="UP000239576"/>
    </source>
</evidence>
<dbReference type="OrthoDB" id="494465at2"/>
<dbReference type="GO" id="GO:0004672">
    <property type="term" value="F:protein kinase activity"/>
    <property type="evidence" value="ECO:0007669"/>
    <property type="project" value="InterPro"/>
</dbReference>
<keyword evidence="8" id="KW-1185">Reference proteome</keyword>
<name>A0A2T1DSW1_9CYAN</name>
<feature type="domain" description="Protein kinase" evidence="6">
    <location>
        <begin position="34"/>
        <end position="394"/>
    </location>
</feature>
<dbReference type="NCBIfam" id="NF045510">
    <property type="entry name" value="4Cys_prefix_kin"/>
    <property type="match status" value="1"/>
</dbReference>
<feature type="repeat" description="WD" evidence="3">
    <location>
        <begin position="727"/>
        <end position="763"/>
    </location>
</feature>
<feature type="repeat" description="WD" evidence="3">
    <location>
        <begin position="492"/>
        <end position="514"/>
    </location>
</feature>
<dbReference type="Pfam" id="PF00069">
    <property type="entry name" value="Pkinase"/>
    <property type="match status" value="2"/>
</dbReference>
<dbReference type="InterPro" id="IPR001680">
    <property type="entry name" value="WD40_rpt"/>
</dbReference>
<keyword evidence="1 3" id="KW-0853">WD repeat</keyword>
<dbReference type="Pfam" id="PF00400">
    <property type="entry name" value="WD40"/>
    <property type="match status" value="7"/>
</dbReference>
<dbReference type="SMART" id="SM00220">
    <property type="entry name" value="S_TKc"/>
    <property type="match status" value="1"/>
</dbReference>
<evidence type="ECO:0000256" key="4">
    <source>
        <dbReference type="PROSITE-ProRule" id="PRU10141"/>
    </source>
</evidence>
<evidence type="ECO:0000313" key="7">
    <source>
        <dbReference type="EMBL" id="PSB23593.1"/>
    </source>
</evidence>
<protein>
    <recommendedName>
        <fullName evidence="6">Protein kinase domain-containing protein</fullName>
    </recommendedName>
</protein>
<dbReference type="InterPro" id="IPR036322">
    <property type="entry name" value="WD40_repeat_dom_sf"/>
</dbReference>
<feature type="region of interest" description="Disordered" evidence="5">
    <location>
        <begin position="393"/>
        <end position="416"/>
    </location>
</feature>
<dbReference type="PANTHER" id="PTHR22847">
    <property type="entry name" value="WD40 REPEAT PROTEIN"/>
    <property type="match status" value="1"/>
</dbReference>
<sequence length="763" mass="83462">MSYCLNPNCRKPQNRDSVEFCRNCGATLRLKGRYRPIKPIGQGGFGRTFLAIDEDKPSKPRCVVKQFLPANQDAQHLKKAAQLFEREAMRLEELGNHPQIPALLAYFSQEEQQYLVQEFVDGKNLAELLHEHGVFTEVQVRAVLVGLLPVLEFIHAHSVIHRDIKPPNIIRMATGNVARQSRSSEWTELLQALSLEAAQGYIDFVSDCRFSDRLREGFTQPPRALSIATYTHWQQMAAQFTSYADLPFAQRQQLVAKASRLLNERRQLSGSAETHEGHLALVDFGAAKAAIGTALVNTGTTIGSPEYLAPEQSRGKAVFASDLFSLGVTCIHLLTNRSPFDLFDTSDNTWIWRQYLKTPVSETLGHILDRLLEPGVNRRYQSATDVLRDLEGGLSEGQVSPSPAVPRHSASSPQSKPIAVLAQPAQTPGTVRSAASVAVQVIAQAIAPKPQREEASPARRKAPKALPTWHCIHQLLNPGKVYAIALSPVEPLLASSSGTTIKLWDVQTGQPLRTLTGHLDVIYCLVISPDGTVLLSGSADKSIRLWDLQTGQRLGTIALHTDTVLSLVLSPDGRTLASGSLHDPMKLWDLETNRERASLSGQAGRIEALAFSPDGLWLASGSSDGTVALWDVNLKTATGREPRFLKGHVQTVAALAFEPDGKTLVSGSWDGTVKLWSTRTQREKRTLQPESGRVTALTLSPDGKLLVTGSDTLKLWQPRTGKELATLSGHTSVISAIALTHDSQTLVSSSWDGTIRIWKNGDA</sequence>
<dbReference type="CDD" id="cd14014">
    <property type="entry name" value="STKc_PknB_like"/>
    <property type="match status" value="1"/>
</dbReference>
<dbReference type="Gene3D" id="1.10.510.10">
    <property type="entry name" value="Transferase(Phosphotransferase) domain 1"/>
    <property type="match status" value="2"/>
</dbReference>